<dbReference type="PROSITE" id="PS50125">
    <property type="entry name" value="GUANYLATE_CYCLASE_2"/>
    <property type="match status" value="2"/>
</dbReference>
<accession>A0A1R2BFK6</accession>
<keyword evidence="5 18" id="KW-0812">Transmembrane</keyword>
<feature type="binding site" evidence="15">
    <location>
        <position position="798"/>
    </location>
    <ligand>
        <name>ATP</name>
        <dbReference type="ChEBI" id="CHEBI:30616"/>
    </ligand>
</feature>
<dbReference type="InterPro" id="IPR029787">
    <property type="entry name" value="Nucleotide_cyclase"/>
</dbReference>
<keyword evidence="12 18" id="KW-0472">Membrane</keyword>
<feature type="transmembrane region" description="Helical" evidence="18">
    <location>
        <begin position="998"/>
        <end position="1017"/>
    </location>
</feature>
<evidence type="ECO:0000313" key="21">
    <source>
        <dbReference type="Proteomes" id="UP000187209"/>
    </source>
</evidence>
<evidence type="ECO:0000256" key="7">
    <source>
        <dbReference type="ARBA" id="ARBA00022741"/>
    </source>
</evidence>
<keyword evidence="8 15" id="KW-0067">ATP-binding</keyword>
<dbReference type="GO" id="GO:0016887">
    <property type="term" value="F:ATP hydrolysis activity"/>
    <property type="evidence" value="ECO:0007669"/>
    <property type="project" value="InterPro"/>
</dbReference>
<dbReference type="NCBIfam" id="TIGR01494">
    <property type="entry name" value="ATPase_P-type"/>
    <property type="match status" value="1"/>
</dbReference>
<dbReference type="PROSITE" id="PS00154">
    <property type="entry name" value="ATPASE_E1_E2"/>
    <property type="match status" value="1"/>
</dbReference>
<feature type="transmembrane region" description="Helical" evidence="18">
    <location>
        <begin position="308"/>
        <end position="329"/>
    </location>
</feature>
<dbReference type="Pfam" id="PF16209">
    <property type="entry name" value="PhoLip_ATPase_N"/>
    <property type="match status" value="1"/>
</dbReference>
<feature type="binding site" evidence="16">
    <location>
        <position position="795"/>
    </location>
    <ligand>
        <name>Mg(2+)</name>
        <dbReference type="ChEBI" id="CHEBI:18420"/>
    </ligand>
</feature>
<feature type="binding site" evidence="15">
    <location>
        <position position="376"/>
    </location>
    <ligand>
        <name>ATP</name>
        <dbReference type="ChEBI" id="CHEBI:30616"/>
    </ligand>
</feature>
<feature type="binding site" evidence="15">
    <location>
        <position position="643"/>
    </location>
    <ligand>
        <name>ATP</name>
        <dbReference type="ChEBI" id="CHEBI:30616"/>
    </ligand>
</feature>
<evidence type="ECO:0000256" key="1">
    <source>
        <dbReference type="ARBA" id="ARBA00004141"/>
    </source>
</evidence>
<evidence type="ECO:0000256" key="5">
    <source>
        <dbReference type="ARBA" id="ARBA00022692"/>
    </source>
</evidence>
<feature type="transmembrane region" description="Helical" evidence="18">
    <location>
        <begin position="1151"/>
        <end position="1169"/>
    </location>
</feature>
<feature type="transmembrane region" description="Helical" evidence="18">
    <location>
        <begin position="1043"/>
        <end position="1066"/>
    </location>
</feature>
<sequence length="2046" mass="232927">MSDNSLFPSNHISSTKYNILNILPKNIIEQFKRLANIWFLIVSILQVLPFNLSPTSSWATIVPLCFVLITTLAKDAYQDLKRYKNDKEINNRPARIWNDKNEDFQQIKWKEISVGNILVLEEDEQVPADVVIFATTYPDKACFVETSNLDGETNLKVRHALDATADIFDGGVPGSMKMIHLLDEGVVKTENPNTHLSSFIGSLKLKSHPKNISIDNSNVILRGSMIKNTKAVLAFVVYTGSETKYALNQKKPSFKHSCLEQRVNKYLYVVFGFMLAMAVICTTISVVRAYKNPTEYKIYSDQDPQNEFVSFFTFVILFNNLVPISLYVSMDIVRLFQSKFIQWDLNLYSSKTGTPAQVSSIELNENLGQIEFIFSDKTGTLTENQMKLKKCWINGKTYSKPEYAESEINKENRKFCDPAIISDLNSGSNPVIPDFLEVISLCHTVIAHKDETLKFQASSPDEEALVLAAHCLGYSFISNFAGVCTLEIKGIMHNYRIIGLHQFTSERKRMSIVLETLDSQRNAFGILLCKGADNVLLNRVNGNVEEIEEFNCVLNYFASEGLRVLIIARKELTKDQLTDYKKKYEKAKNAMSDRDKRLEEVAEEFETNLQVVGITGIEDKIQEEVPETITKFLAAGIKVWMLTGDKQETAINIGYRCKLMNFETKLIKLNINSVESAKAILKTTLNQYLKSNNISENNDVINLFKSDSQRANNSNDKKEKEFISLLNDLNIALIVDGQSLLYVLSDIEAMKYFLMLGCCSITVICCRVSPSQKAKVVKLVKEHLAFKPITLSIGDGANDVPMIQKAHVGVGIIGQEGLQAVNNSDYAISKFKYLYPLLFTHGRWNYSRISRLILYSFYKNFLLVLPMFYFAFLSMFSGTALYDSWLLMSYNIFFTAVPIIILAITDKDLPRETVLSIPILYSSGIHSKLFNAKTMMQWIFLAVVESLLIFTIVVVGNTGIEQGGYNESFILTGTSTFLIVVLTATVTVFLLMKEWTLGFILITVSCPIFAIAYIALYDYTEIPTEALSGNFINIFSRAQLSSAIWLVPFTNFAISFTKVFLLKVLLKKSSDKYKIAPATHDNFPESNKIFYKIYNYANNFSSIFINKNKKLSEKNSNQNSDFSMGAFSLKFHNTATEKLYMAYSGEKSLKFSKVMLIIIFVSNLIWTIYDLASNYNSPFIFALRILSVCFTLFMVIFIYTPFFLRHYDIIITLAIILSLLIKAIVEFISTNDDSISTAVSPVLVFVVFSVSTYKIIFIWAGFLLVYLIRTIVIYSTFLSDLDLTIITIDYTTLLLSISIISAYVGYTIEFSKRKSFVLLKKLESEYQKGQKILGNLLPNLVKDRVSHGIRYIAEQQFDVSVLFCDICDFDKICSEHSPQELIDLLDKFFSILDNLCIKHGVTKIETVNKTYMVCGGLKSSEVLNEEQQSKSPAVRVVELALDILKKMGPVYLKNNRKFSVKIGINTGDAIAGVVGSHKPQFSLVGDTINIASRMCSTITKPDTIRISESTYDQVRYEEWSFELDSITYKGIEGYTDTYFVSKKQSKIRIPRRMTIFDKKGFPIKNSSSQITPAEIDFSTVPLIPDKRRPSKLLRSATSFSIEKLNSEKSDLEDKKRISLASNTFKDKTKQREFVLHVLKTNFHNYRKGLVLTCATYLINSCTTFAYISFHPIARFQTLQICFRVCVLTGLILFTFFFQKIYKKPYYFLIRTSMCALCLFSSIINMYKVYPMSNCAILELMYNNIIMNHIGGMFSKRVLIMSVVSIVVWTLFNLYNYNSQFVENTIFLISFIIFNLSASYMKEYHAKNIFELQHQAQNEISNTEKLLKQMMPKPVYRNLEKGITTTDQYYDVSIIYADICGFTAMSKQKTPMQVVGMLSKLFTQFDELCVKHDVYKVHTIGDCYVILSFGDWEGGSRDPVKECVNMVNMAIDMIKTIKKFNLTENIENKLEMRVGIHTGNVIAGITGLNIVRYDIYGPDVEIANKMESRGAPGKINISEDTRNLLTKADPMRFEYIHNTSIEHSPTKRTLNSYFLQALNRQDTWSED</sequence>
<protein>
    <recommendedName>
        <fullName evidence="4">P-type phospholipid transporter</fullName>
        <ecNumber evidence="4">7.6.2.1</ecNumber>
    </recommendedName>
</protein>
<keyword evidence="17" id="KW-0175">Coiled coil</keyword>
<evidence type="ECO:0000256" key="13">
    <source>
        <dbReference type="ARBA" id="ARBA00034036"/>
    </source>
</evidence>
<dbReference type="InterPro" id="IPR001054">
    <property type="entry name" value="A/G_cyclase"/>
</dbReference>
<feature type="transmembrane region" description="Helical" evidence="18">
    <location>
        <begin position="968"/>
        <end position="991"/>
    </location>
</feature>
<feature type="binding site" evidence="16">
    <location>
        <position position="376"/>
    </location>
    <ligand>
        <name>Mg(2+)</name>
        <dbReference type="ChEBI" id="CHEBI:18420"/>
    </ligand>
</feature>
<dbReference type="PANTHER" id="PTHR24092">
    <property type="entry name" value="PROBABLE PHOSPHOLIPID-TRANSPORTING ATPASE"/>
    <property type="match status" value="1"/>
</dbReference>
<feature type="transmembrane region" description="Helical" evidence="18">
    <location>
        <begin position="1704"/>
        <end position="1722"/>
    </location>
</feature>
<dbReference type="InterPro" id="IPR059000">
    <property type="entry name" value="ATPase_P-type_domA"/>
</dbReference>
<evidence type="ECO:0000256" key="2">
    <source>
        <dbReference type="ARBA" id="ARBA00004308"/>
    </source>
</evidence>
<feature type="transmembrane region" description="Helical" evidence="18">
    <location>
        <begin position="58"/>
        <end position="77"/>
    </location>
</feature>
<keyword evidence="10" id="KW-1278">Translocase</keyword>
<comment type="cofactor">
    <cofactor evidence="16">
        <name>Mg(2+)</name>
        <dbReference type="ChEBI" id="CHEBI:18420"/>
    </cofactor>
</comment>
<evidence type="ECO:0000256" key="12">
    <source>
        <dbReference type="ARBA" id="ARBA00023136"/>
    </source>
</evidence>
<feature type="binding site" evidence="15">
    <location>
        <position position="377"/>
    </location>
    <ligand>
        <name>ATP</name>
        <dbReference type="ChEBI" id="CHEBI:30616"/>
    </ligand>
</feature>
<gene>
    <name evidence="20" type="ORF">SteCoe_25265</name>
</gene>
<evidence type="ECO:0000256" key="9">
    <source>
        <dbReference type="ARBA" id="ARBA00022842"/>
    </source>
</evidence>
<organism evidence="20 21">
    <name type="scientific">Stentor coeruleus</name>
    <dbReference type="NCBI Taxonomy" id="5963"/>
    <lineage>
        <taxon>Eukaryota</taxon>
        <taxon>Sar</taxon>
        <taxon>Alveolata</taxon>
        <taxon>Ciliophora</taxon>
        <taxon>Postciliodesmatophora</taxon>
        <taxon>Heterotrichea</taxon>
        <taxon>Heterotrichida</taxon>
        <taxon>Stentoridae</taxon>
        <taxon>Stentor</taxon>
    </lineage>
</organism>
<evidence type="ECO:0000256" key="6">
    <source>
        <dbReference type="ARBA" id="ARBA00022723"/>
    </source>
</evidence>
<feature type="transmembrane region" description="Helical" evidence="18">
    <location>
        <begin position="1181"/>
        <end position="1202"/>
    </location>
</feature>
<dbReference type="InterPro" id="IPR044492">
    <property type="entry name" value="P_typ_ATPase_HD_dom"/>
</dbReference>
<keyword evidence="6 16" id="KW-0479">Metal-binding</keyword>
<feature type="transmembrane region" description="Helical" evidence="18">
    <location>
        <begin position="1234"/>
        <end position="1250"/>
    </location>
</feature>
<evidence type="ECO:0000256" key="16">
    <source>
        <dbReference type="PIRSR" id="PIRSR606539-3"/>
    </source>
</evidence>
<dbReference type="SUPFAM" id="SSF81665">
    <property type="entry name" value="Calcium ATPase, transmembrane domain M"/>
    <property type="match status" value="1"/>
</dbReference>
<feature type="binding site" evidence="15">
    <location>
        <position position="773"/>
    </location>
    <ligand>
        <name>ATP</name>
        <dbReference type="ChEBI" id="CHEBI:30616"/>
    </ligand>
</feature>
<dbReference type="InterPro" id="IPR023299">
    <property type="entry name" value="ATPase_P-typ_cyto_dom_N"/>
</dbReference>
<feature type="active site" description="4-aspartylphosphate intermediate" evidence="14">
    <location>
        <position position="376"/>
    </location>
</feature>
<dbReference type="Proteomes" id="UP000187209">
    <property type="component" value="Unassembled WGS sequence"/>
</dbReference>
<evidence type="ECO:0000256" key="4">
    <source>
        <dbReference type="ARBA" id="ARBA00012189"/>
    </source>
</evidence>
<feature type="domain" description="Guanylate cyclase" evidence="19">
    <location>
        <begin position="1852"/>
        <end position="1986"/>
    </location>
</feature>
<feature type="transmembrane region" description="Helical" evidence="18">
    <location>
        <begin position="1209"/>
        <end position="1228"/>
    </location>
</feature>
<dbReference type="Gene3D" id="3.40.1110.10">
    <property type="entry name" value="Calcium-transporting ATPase, cytoplasmic domain N"/>
    <property type="match status" value="1"/>
</dbReference>
<feature type="binding site" evidence="15">
    <location>
        <position position="378"/>
    </location>
    <ligand>
        <name>ATP</name>
        <dbReference type="ChEBI" id="CHEBI:30616"/>
    </ligand>
</feature>
<dbReference type="PANTHER" id="PTHR24092:SF150">
    <property type="entry name" value="PHOSPHOLIPID-TRANSPORTING ATPASE"/>
    <property type="match status" value="1"/>
</dbReference>
<keyword evidence="21" id="KW-1185">Reference proteome</keyword>
<dbReference type="GO" id="GO:0005524">
    <property type="term" value="F:ATP binding"/>
    <property type="evidence" value="ECO:0007669"/>
    <property type="project" value="UniProtKB-KW"/>
</dbReference>
<dbReference type="InterPro" id="IPR036412">
    <property type="entry name" value="HAD-like_sf"/>
</dbReference>
<dbReference type="OrthoDB" id="354346at2759"/>
<feature type="transmembrane region" description="Helical" evidence="18">
    <location>
        <begin position="1675"/>
        <end position="1697"/>
    </location>
</feature>
<feature type="transmembrane region" description="Helical" evidence="18">
    <location>
        <begin position="852"/>
        <end position="872"/>
    </location>
</feature>
<feature type="transmembrane region" description="Helical" evidence="18">
    <location>
        <begin position="938"/>
        <end position="956"/>
    </location>
</feature>
<dbReference type="SFLD" id="SFLDS00003">
    <property type="entry name" value="Haloacid_Dehalogenase"/>
    <property type="match status" value="1"/>
</dbReference>
<feature type="transmembrane region" description="Helical" evidence="18">
    <location>
        <begin position="1780"/>
        <end position="1800"/>
    </location>
</feature>
<dbReference type="InterPro" id="IPR032631">
    <property type="entry name" value="P-type_ATPase_N"/>
</dbReference>
<evidence type="ECO:0000256" key="17">
    <source>
        <dbReference type="SAM" id="Coils"/>
    </source>
</evidence>
<dbReference type="Pfam" id="PF00122">
    <property type="entry name" value="E1-E2_ATPase"/>
    <property type="match status" value="1"/>
</dbReference>
<feature type="coiled-coil region" evidence="17">
    <location>
        <begin position="570"/>
        <end position="604"/>
    </location>
</feature>
<dbReference type="InterPro" id="IPR006539">
    <property type="entry name" value="P-type_ATPase_IV"/>
</dbReference>
<dbReference type="SUPFAM" id="SSF55073">
    <property type="entry name" value="Nucleotide cyclase"/>
    <property type="match status" value="2"/>
</dbReference>
<feature type="transmembrane region" description="Helical" evidence="18">
    <location>
        <begin position="34"/>
        <end position="52"/>
    </location>
</feature>
<dbReference type="Pfam" id="PF00211">
    <property type="entry name" value="Guanylate_cyc"/>
    <property type="match status" value="2"/>
</dbReference>
<dbReference type="FunFam" id="3.40.50.1000:FF:000014">
    <property type="entry name" value="Phospholipid-transporting ATPase"/>
    <property type="match status" value="1"/>
</dbReference>
<feature type="transmembrane region" description="Helical" evidence="18">
    <location>
        <begin position="1757"/>
        <end position="1774"/>
    </location>
</feature>
<dbReference type="Pfam" id="PF13246">
    <property type="entry name" value="Cation_ATPase"/>
    <property type="match status" value="1"/>
</dbReference>
<evidence type="ECO:0000256" key="15">
    <source>
        <dbReference type="PIRSR" id="PIRSR606539-2"/>
    </source>
</evidence>
<feature type="binding site" evidence="16">
    <location>
        <position position="378"/>
    </location>
    <ligand>
        <name>Mg(2+)</name>
        <dbReference type="ChEBI" id="CHEBI:18420"/>
    </ligand>
</feature>
<feature type="transmembrane region" description="Helical" evidence="18">
    <location>
        <begin position="1257"/>
        <end position="1277"/>
    </location>
</feature>
<keyword evidence="11 18" id="KW-1133">Transmembrane helix</keyword>
<dbReference type="SUPFAM" id="SSF56784">
    <property type="entry name" value="HAD-like"/>
    <property type="match status" value="1"/>
</dbReference>
<comment type="similarity">
    <text evidence="3">Belongs to the cation transport ATPase (P-type) (TC 3.A.3) family. Type IV subfamily.</text>
</comment>
<dbReference type="SFLD" id="SFLDF00027">
    <property type="entry name" value="p-type_atpase"/>
    <property type="match status" value="1"/>
</dbReference>
<dbReference type="InterPro" id="IPR001757">
    <property type="entry name" value="P_typ_ATPase"/>
</dbReference>
<dbReference type="InterPro" id="IPR018303">
    <property type="entry name" value="ATPase_P-typ_P_site"/>
</dbReference>
<evidence type="ECO:0000313" key="20">
    <source>
        <dbReference type="EMBL" id="OMJ75568.1"/>
    </source>
</evidence>
<reference evidence="20 21" key="1">
    <citation type="submission" date="2016-11" db="EMBL/GenBank/DDBJ databases">
        <title>The macronuclear genome of Stentor coeruleus: a giant cell with tiny introns.</title>
        <authorList>
            <person name="Slabodnick M."/>
            <person name="Ruby J.G."/>
            <person name="Reiff S.B."/>
            <person name="Swart E.C."/>
            <person name="Gosai S."/>
            <person name="Prabakaran S."/>
            <person name="Witkowska E."/>
            <person name="Larue G.E."/>
            <person name="Fisher S."/>
            <person name="Freeman R.M."/>
            <person name="Gunawardena J."/>
            <person name="Chu W."/>
            <person name="Stover N.A."/>
            <person name="Gregory B.D."/>
            <person name="Nowacki M."/>
            <person name="Derisi J."/>
            <person name="Roy S.W."/>
            <person name="Marshall W.F."/>
            <person name="Sood P."/>
        </authorList>
    </citation>
    <scope>NUCLEOTIDE SEQUENCE [LARGE SCALE GENOMIC DNA]</scope>
    <source>
        <strain evidence="20">WM001</strain>
    </source>
</reference>
<dbReference type="NCBIfam" id="TIGR01652">
    <property type="entry name" value="ATPase-Plipid"/>
    <property type="match status" value="1"/>
</dbReference>
<dbReference type="GO" id="GO:0000287">
    <property type="term" value="F:magnesium ion binding"/>
    <property type="evidence" value="ECO:0007669"/>
    <property type="project" value="InterPro"/>
</dbReference>
<evidence type="ECO:0000256" key="18">
    <source>
        <dbReference type="SAM" id="Phobius"/>
    </source>
</evidence>
<dbReference type="GO" id="GO:0035556">
    <property type="term" value="P:intracellular signal transduction"/>
    <property type="evidence" value="ECO:0007669"/>
    <property type="project" value="InterPro"/>
</dbReference>
<dbReference type="Gene3D" id="3.30.70.1230">
    <property type="entry name" value="Nucleotide cyclase"/>
    <property type="match status" value="2"/>
</dbReference>
<feature type="transmembrane region" description="Helical" evidence="18">
    <location>
        <begin position="1648"/>
        <end position="1669"/>
    </location>
</feature>
<feature type="binding site" evidence="15">
    <location>
        <position position="799"/>
    </location>
    <ligand>
        <name>ATP</name>
        <dbReference type="ChEBI" id="CHEBI:30616"/>
    </ligand>
</feature>
<dbReference type="EC" id="7.6.2.1" evidence="4"/>
<feature type="binding site" evidence="15">
    <location>
        <position position="767"/>
    </location>
    <ligand>
        <name>ATP</name>
        <dbReference type="ChEBI" id="CHEBI:30616"/>
    </ligand>
</feature>
<dbReference type="Gene3D" id="3.40.50.1000">
    <property type="entry name" value="HAD superfamily/HAD-like"/>
    <property type="match status" value="1"/>
</dbReference>
<evidence type="ECO:0000256" key="8">
    <source>
        <dbReference type="ARBA" id="ARBA00022840"/>
    </source>
</evidence>
<name>A0A1R2BFK6_9CILI</name>
<feature type="binding site" evidence="16">
    <location>
        <position position="799"/>
    </location>
    <ligand>
        <name>Mg(2+)</name>
        <dbReference type="ChEBI" id="CHEBI:18420"/>
    </ligand>
</feature>
<feature type="binding site" evidence="15">
    <location>
        <position position="563"/>
    </location>
    <ligand>
        <name>ATP</name>
        <dbReference type="ChEBI" id="CHEBI:30616"/>
    </ligand>
</feature>
<dbReference type="Gene3D" id="2.70.150.10">
    <property type="entry name" value="Calcium-transporting ATPase, cytoplasmic transduction domain A"/>
    <property type="match status" value="1"/>
</dbReference>
<evidence type="ECO:0000256" key="3">
    <source>
        <dbReference type="ARBA" id="ARBA00008109"/>
    </source>
</evidence>
<proteinExistence type="inferred from homology"/>
<comment type="catalytic activity">
    <reaction evidence="13">
        <text>ATP + H2O + phospholipidSide 1 = ADP + phosphate + phospholipidSide 2.</text>
        <dbReference type="EC" id="7.6.2.1"/>
    </reaction>
</comment>
<dbReference type="SUPFAM" id="SSF81653">
    <property type="entry name" value="Calcium ATPase, transduction domain A"/>
    <property type="match status" value="1"/>
</dbReference>
<dbReference type="GO" id="GO:0140326">
    <property type="term" value="F:ATPase-coupled intramembrane lipid transporter activity"/>
    <property type="evidence" value="ECO:0007669"/>
    <property type="project" value="UniProtKB-EC"/>
</dbReference>
<feature type="binding site" evidence="15">
    <location>
        <position position="644"/>
    </location>
    <ligand>
        <name>ATP</name>
        <dbReference type="ChEBI" id="CHEBI:30616"/>
    </ligand>
</feature>
<dbReference type="SFLD" id="SFLDG00002">
    <property type="entry name" value="C1.7:_P-type_atpase_like"/>
    <property type="match status" value="1"/>
</dbReference>
<feature type="transmembrane region" description="Helical" evidence="18">
    <location>
        <begin position="1283"/>
        <end position="1306"/>
    </location>
</feature>
<dbReference type="InterPro" id="IPR023214">
    <property type="entry name" value="HAD_sf"/>
</dbReference>
<dbReference type="GO" id="GO:0005886">
    <property type="term" value="C:plasma membrane"/>
    <property type="evidence" value="ECO:0007669"/>
    <property type="project" value="TreeGrafter"/>
</dbReference>
<feature type="transmembrane region" description="Helical" evidence="18">
    <location>
        <begin position="884"/>
        <end position="904"/>
    </location>
</feature>
<feature type="binding site" evidence="15">
    <location>
        <position position="645"/>
    </location>
    <ligand>
        <name>ATP</name>
        <dbReference type="ChEBI" id="CHEBI:30616"/>
    </ligand>
</feature>
<comment type="caution">
    <text evidence="20">The sequence shown here is derived from an EMBL/GenBank/DDBJ whole genome shotgun (WGS) entry which is preliminary data.</text>
</comment>
<dbReference type="GO" id="GO:0009190">
    <property type="term" value="P:cyclic nucleotide biosynthetic process"/>
    <property type="evidence" value="ECO:0007669"/>
    <property type="project" value="InterPro"/>
</dbReference>
<evidence type="ECO:0000256" key="10">
    <source>
        <dbReference type="ARBA" id="ARBA00022967"/>
    </source>
</evidence>
<dbReference type="CDD" id="cd07302">
    <property type="entry name" value="CHD"/>
    <property type="match status" value="2"/>
</dbReference>
<dbReference type="InterPro" id="IPR008250">
    <property type="entry name" value="ATPase_P-typ_transduc_dom_A_sf"/>
</dbReference>
<dbReference type="Pfam" id="PF16212">
    <property type="entry name" value="PhoLip_ATPase_C"/>
    <property type="match status" value="1"/>
</dbReference>
<dbReference type="SMART" id="SM00044">
    <property type="entry name" value="CYCc"/>
    <property type="match status" value="2"/>
</dbReference>
<feature type="binding site" evidence="15">
    <location>
        <position position="530"/>
    </location>
    <ligand>
        <name>ATP</name>
        <dbReference type="ChEBI" id="CHEBI:30616"/>
    </ligand>
</feature>
<dbReference type="InterPro" id="IPR023298">
    <property type="entry name" value="ATPase_P-typ_TM_dom_sf"/>
</dbReference>
<feature type="domain" description="Guanylate cyclase" evidence="19">
    <location>
        <begin position="1360"/>
        <end position="1495"/>
    </location>
</feature>
<evidence type="ECO:0000256" key="14">
    <source>
        <dbReference type="PIRSR" id="PIRSR606539-1"/>
    </source>
</evidence>
<dbReference type="PRINTS" id="PR00119">
    <property type="entry name" value="CATATPASE"/>
</dbReference>
<feature type="binding site" evidence="15">
    <location>
        <position position="503"/>
    </location>
    <ligand>
        <name>ATP</name>
        <dbReference type="ChEBI" id="CHEBI:30616"/>
    </ligand>
</feature>
<dbReference type="GO" id="GO:0045332">
    <property type="term" value="P:phospholipid translocation"/>
    <property type="evidence" value="ECO:0007669"/>
    <property type="project" value="TreeGrafter"/>
</dbReference>
<comment type="subcellular location">
    <subcellularLocation>
        <location evidence="2">Endomembrane system</location>
    </subcellularLocation>
    <subcellularLocation>
        <location evidence="1">Membrane</location>
        <topology evidence="1">Multi-pass membrane protein</topology>
    </subcellularLocation>
</comment>
<dbReference type="SUPFAM" id="SSF81660">
    <property type="entry name" value="Metal cation-transporting ATPase, ATP-binding domain N"/>
    <property type="match status" value="1"/>
</dbReference>
<keyword evidence="7 15" id="KW-0547">Nucleotide-binding</keyword>
<evidence type="ECO:0000256" key="11">
    <source>
        <dbReference type="ARBA" id="ARBA00022989"/>
    </source>
</evidence>
<evidence type="ECO:0000259" key="19">
    <source>
        <dbReference type="PROSITE" id="PS50125"/>
    </source>
</evidence>
<keyword evidence="9 16" id="KW-0460">Magnesium</keyword>
<dbReference type="InterPro" id="IPR032630">
    <property type="entry name" value="P_typ_ATPase_c"/>
</dbReference>
<feature type="transmembrane region" description="Helical" evidence="18">
    <location>
        <begin position="266"/>
        <end position="288"/>
    </location>
</feature>
<dbReference type="EMBL" id="MPUH01000683">
    <property type="protein sequence ID" value="OMJ75568.1"/>
    <property type="molecule type" value="Genomic_DNA"/>
</dbReference>
<feature type="binding site" evidence="15">
    <location>
        <position position="462"/>
    </location>
    <ligand>
        <name>ATP</name>
        <dbReference type="ChEBI" id="CHEBI:30616"/>
    </ligand>
</feature>